<evidence type="ECO:0000256" key="2">
    <source>
        <dbReference type="ARBA" id="ARBA00022670"/>
    </source>
</evidence>
<dbReference type="STRING" id="402600.SAMN05216188_106334"/>
<evidence type="ECO:0000256" key="5">
    <source>
        <dbReference type="ARBA" id="ARBA00022825"/>
    </source>
</evidence>
<dbReference type="Pfam" id="PF02983">
    <property type="entry name" value="Pro_Al_protease"/>
    <property type="match status" value="1"/>
</dbReference>
<proteinExistence type="inferred from homology"/>
<organism evidence="11 12">
    <name type="scientific">Lentzea xinjiangensis</name>
    <dbReference type="NCBI Taxonomy" id="402600"/>
    <lineage>
        <taxon>Bacteria</taxon>
        <taxon>Bacillati</taxon>
        <taxon>Actinomycetota</taxon>
        <taxon>Actinomycetes</taxon>
        <taxon>Pseudonocardiales</taxon>
        <taxon>Pseudonocardiaceae</taxon>
        <taxon>Lentzea</taxon>
    </lineage>
</organism>
<dbReference type="GO" id="GO:0004252">
    <property type="term" value="F:serine-type endopeptidase activity"/>
    <property type="evidence" value="ECO:0007669"/>
    <property type="project" value="InterPro"/>
</dbReference>
<evidence type="ECO:0000259" key="10">
    <source>
        <dbReference type="Pfam" id="PF02983"/>
    </source>
</evidence>
<feature type="disulfide bond" evidence="9">
    <location>
        <begin position="345"/>
        <end position="372"/>
    </location>
</feature>
<dbReference type="Gene3D" id="3.30.300.50">
    <property type="match status" value="2"/>
</dbReference>
<dbReference type="PRINTS" id="PR00861">
    <property type="entry name" value="ALYTICPTASE"/>
</dbReference>
<dbReference type="InterPro" id="IPR001316">
    <property type="entry name" value="Pept_S1A_streptogrisin"/>
</dbReference>
<keyword evidence="6" id="KW-0865">Zymogen</keyword>
<dbReference type="EMBL" id="FOFR01000006">
    <property type="protein sequence ID" value="SEQ95116.1"/>
    <property type="molecule type" value="Genomic_DNA"/>
</dbReference>
<accession>A0A1H9K7B9</accession>
<dbReference type="InterPro" id="IPR043504">
    <property type="entry name" value="Peptidase_S1_PA_chymotrypsin"/>
</dbReference>
<evidence type="ECO:0000256" key="4">
    <source>
        <dbReference type="ARBA" id="ARBA00022801"/>
    </source>
</evidence>
<evidence type="ECO:0000256" key="8">
    <source>
        <dbReference type="PIRSR" id="PIRSR001134-1"/>
    </source>
</evidence>
<feature type="disulfide bond" evidence="9">
    <location>
        <begin position="309"/>
        <end position="319"/>
    </location>
</feature>
<feature type="active site" description="Charge relay system" evidence="8">
    <location>
        <position position="241"/>
    </location>
</feature>
<feature type="domain" description="Peptidase S1A alpha-lytic prodomain" evidence="10">
    <location>
        <begin position="133"/>
        <end position="190"/>
    </location>
</feature>
<dbReference type="GO" id="GO:0005576">
    <property type="term" value="C:extracellular region"/>
    <property type="evidence" value="ECO:0007669"/>
    <property type="project" value="InterPro"/>
</dbReference>
<dbReference type="InterPro" id="IPR035070">
    <property type="entry name" value="Streptogrisin_prodomain"/>
</dbReference>
<evidence type="ECO:0000256" key="6">
    <source>
        <dbReference type="ARBA" id="ARBA00023145"/>
    </source>
</evidence>
<protein>
    <submittedName>
        <fullName evidence="11">Alpha-lytic protease prodomain-containing protein</fullName>
    </submittedName>
</protein>
<dbReference type="Gene3D" id="2.40.10.10">
    <property type="entry name" value="Trypsin-like serine proteases"/>
    <property type="match status" value="2"/>
</dbReference>
<dbReference type="PIRSF" id="PIRSF001134">
    <property type="entry name" value="Streptogrisin"/>
    <property type="match status" value="1"/>
</dbReference>
<feature type="disulfide bond" evidence="9">
    <location>
        <begin position="226"/>
        <end position="242"/>
    </location>
</feature>
<dbReference type="AlphaFoldDB" id="A0A1H9K7B9"/>
<evidence type="ECO:0000256" key="7">
    <source>
        <dbReference type="ARBA" id="ARBA00023157"/>
    </source>
</evidence>
<evidence type="ECO:0000313" key="12">
    <source>
        <dbReference type="Proteomes" id="UP000199352"/>
    </source>
</evidence>
<name>A0A1H9K7B9_9PSEU</name>
<evidence type="ECO:0000256" key="1">
    <source>
        <dbReference type="ARBA" id="ARBA00007664"/>
    </source>
</evidence>
<evidence type="ECO:0000313" key="11">
    <source>
        <dbReference type="EMBL" id="SEQ95116.1"/>
    </source>
</evidence>
<keyword evidence="5" id="KW-0720">Serine protease</keyword>
<reference evidence="12" key="1">
    <citation type="submission" date="2016-10" db="EMBL/GenBank/DDBJ databases">
        <authorList>
            <person name="Varghese N."/>
            <person name="Submissions S."/>
        </authorList>
    </citation>
    <scope>NUCLEOTIDE SEQUENCE [LARGE SCALE GENOMIC DNA]</scope>
    <source>
        <strain evidence="12">CGMCC 4.3525</strain>
    </source>
</reference>
<evidence type="ECO:0000256" key="3">
    <source>
        <dbReference type="ARBA" id="ARBA00022729"/>
    </source>
</evidence>
<keyword evidence="2 11" id="KW-0645">Protease</keyword>
<dbReference type="InterPro" id="IPR004236">
    <property type="entry name" value="Pept_S1_alpha_lytic"/>
</dbReference>
<feature type="active site" description="Charge relay system" evidence="8">
    <location>
        <position position="269"/>
    </location>
</feature>
<dbReference type="InterPro" id="IPR009003">
    <property type="entry name" value="Peptidase_S1_PA"/>
</dbReference>
<dbReference type="SUPFAM" id="SSF50494">
    <property type="entry name" value="Trypsin-like serine proteases"/>
    <property type="match status" value="1"/>
</dbReference>
<keyword evidence="7 9" id="KW-1015">Disulfide bond</keyword>
<dbReference type="Proteomes" id="UP000199352">
    <property type="component" value="Unassembled WGS sequence"/>
</dbReference>
<keyword evidence="12" id="KW-1185">Reference proteome</keyword>
<keyword evidence="4" id="KW-0378">Hydrolase</keyword>
<dbReference type="GO" id="GO:0006508">
    <property type="term" value="P:proteolysis"/>
    <property type="evidence" value="ECO:0007669"/>
    <property type="project" value="UniProtKB-KW"/>
</dbReference>
<gene>
    <name evidence="11" type="ORF">SAMN05216188_106334</name>
</gene>
<sequence>MFVASGNGAGGDPCTDKEKSMRLTLPRIVPALALALVGTTLVTPLPASAKEMSPGLLPAMSSAFGLTEQQARLRLEKEQRASVIAPRAEAEAGTAYAGSWFDQAQNRLVVAVTDQAAARRVEATGAVSKVVGRSAGSMAAHKNRLDALSAAGAVPSAVASWHPDPRSGTVVVNVEPGKQTGEVAAFLDKARQFGAITVNTAGVQQPEPFAAGTVGGDPYYTGNVRCSIGFSVHGGYVTAGHCGGNGQAVYGWDRSFQGNFAGSSFPGNDYAWVRVGGGWWTVPVVLGWGTVSDVLVRGSWEAPIGTSVCRSGSTTRWHCGVIQSRNETIRYAQGDVHQMAGTSVCAEGGDSGGSFITGDQAQGVTSGGYGNCSSGGRTWFQPINEILGVYGLSLHTA</sequence>
<dbReference type="CDD" id="cd21112">
    <property type="entry name" value="alphaLP-like"/>
    <property type="match status" value="1"/>
</dbReference>
<comment type="similarity">
    <text evidence="1">Belongs to the peptidase S1 family.</text>
</comment>
<keyword evidence="3" id="KW-0732">Signal</keyword>
<feature type="active site" description="Charge relay system" evidence="8">
    <location>
        <position position="351"/>
    </location>
</feature>
<evidence type="ECO:0000256" key="9">
    <source>
        <dbReference type="PIRSR" id="PIRSR001134-2"/>
    </source>
</evidence>